<evidence type="ECO:0008006" key="3">
    <source>
        <dbReference type="Google" id="ProtNLM"/>
    </source>
</evidence>
<name>A0A223D0C9_9BACL</name>
<proteinExistence type="predicted"/>
<organism evidence="1 2">
    <name type="scientific">Tumebacillus algifaecis</name>
    <dbReference type="NCBI Taxonomy" id="1214604"/>
    <lineage>
        <taxon>Bacteria</taxon>
        <taxon>Bacillati</taxon>
        <taxon>Bacillota</taxon>
        <taxon>Bacilli</taxon>
        <taxon>Bacillales</taxon>
        <taxon>Alicyclobacillaceae</taxon>
        <taxon>Tumebacillus</taxon>
    </lineage>
</organism>
<dbReference type="KEGG" id="tab:CIG75_08310"/>
<gene>
    <name evidence="1" type="ORF">CIG75_08310</name>
</gene>
<keyword evidence="2" id="KW-1185">Reference proteome</keyword>
<dbReference type="Proteomes" id="UP000214688">
    <property type="component" value="Chromosome"/>
</dbReference>
<dbReference type="RefSeq" id="WP_094236240.1">
    <property type="nucleotide sequence ID" value="NZ_CP022657.1"/>
</dbReference>
<evidence type="ECO:0000313" key="1">
    <source>
        <dbReference type="EMBL" id="ASS74991.1"/>
    </source>
</evidence>
<accession>A0A223D0C9</accession>
<dbReference type="OrthoDB" id="5066079at2"/>
<reference evidence="1 2" key="1">
    <citation type="journal article" date="2015" name="Int. J. Syst. Evol. Microbiol.">
        <title>Tumebacillus algifaecis sp. nov., isolated from decomposing algal scum.</title>
        <authorList>
            <person name="Wu Y.F."/>
            <person name="Zhang B."/>
            <person name="Xing P."/>
            <person name="Wu Q.L."/>
            <person name="Liu S.J."/>
        </authorList>
    </citation>
    <scope>NUCLEOTIDE SEQUENCE [LARGE SCALE GENOMIC DNA]</scope>
    <source>
        <strain evidence="1 2">THMBR28</strain>
    </source>
</reference>
<protein>
    <recommendedName>
        <fullName evidence="3">Uracil-DNA glycosylase-like domain-containing protein</fullName>
    </recommendedName>
</protein>
<sequence>MSEQKQQLRVIFNELAKEYLVNDLVTEQAQFLFLLESPHVQELKFGAPVSGSSGASMTKHLYGDQYEKYPLGVLIKKNHDEQLNRPSLNKVGLMNVCPIPMQGAAYQSAAVRARYGEFFQVLEGVRSGNNKVVYSNPAWNAVQEILVNSLRKKLVKLQERSLVIVPCGRFAQKFFRLAAVQSTMWQVIEGVPHPSYNGWSKSEYAGAVDRLKKEFFNRE</sequence>
<dbReference type="EMBL" id="CP022657">
    <property type="protein sequence ID" value="ASS74991.1"/>
    <property type="molecule type" value="Genomic_DNA"/>
</dbReference>
<dbReference type="AlphaFoldDB" id="A0A223D0C9"/>
<evidence type="ECO:0000313" key="2">
    <source>
        <dbReference type="Proteomes" id="UP000214688"/>
    </source>
</evidence>